<proteinExistence type="inferred from homology"/>
<evidence type="ECO:0000256" key="3">
    <source>
        <dbReference type="ARBA" id="ARBA00010525"/>
    </source>
</evidence>
<gene>
    <name evidence="21" type="ORF">DWB85_17000</name>
</gene>
<feature type="active site" description="Proton acceptor" evidence="18">
    <location>
        <position position="243"/>
    </location>
</feature>
<dbReference type="GO" id="GO:0016042">
    <property type="term" value="P:lipid catabolic process"/>
    <property type="evidence" value="ECO:0007669"/>
    <property type="project" value="UniProtKB-KW"/>
</dbReference>
<keyword evidence="11" id="KW-0732">Signal</keyword>
<dbReference type="GO" id="GO:0004623">
    <property type="term" value="F:phospholipase A2 activity"/>
    <property type="evidence" value="ECO:0007669"/>
    <property type="project" value="UniProtKB-EC"/>
</dbReference>
<keyword evidence="12 20" id="KW-0378">Hydrolase</keyword>
<dbReference type="PANTHER" id="PTHR40457">
    <property type="entry name" value="PHOSPHOLIPASE A1"/>
    <property type="match status" value="1"/>
</dbReference>
<feature type="active site" description="Nucleophile" evidence="18">
    <location>
        <position position="245"/>
    </location>
</feature>
<keyword evidence="13 19" id="KW-0106">Calcium</keyword>
<dbReference type="GO" id="GO:0009279">
    <property type="term" value="C:cell outer membrane"/>
    <property type="evidence" value="ECO:0007669"/>
    <property type="project" value="UniProtKB-SubCell"/>
</dbReference>
<evidence type="ECO:0000313" key="22">
    <source>
        <dbReference type="Proteomes" id="UP000265509"/>
    </source>
</evidence>
<dbReference type="OrthoDB" id="188433at2"/>
<evidence type="ECO:0000256" key="6">
    <source>
        <dbReference type="ARBA" id="ARBA00013278"/>
    </source>
</evidence>
<keyword evidence="22" id="KW-1185">Reference proteome</keyword>
<comment type="caution">
    <text evidence="21">The sequence shown here is derived from an EMBL/GenBank/DDBJ whole genome shotgun (WGS) entry which is preliminary data.</text>
</comment>
<evidence type="ECO:0000256" key="1">
    <source>
        <dbReference type="ARBA" id="ARBA00000111"/>
    </source>
</evidence>
<evidence type="ECO:0000256" key="4">
    <source>
        <dbReference type="ARBA" id="ARBA00011702"/>
    </source>
</evidence>
<evidence type="ECO:0000313" key="21">
    <source>
        <dbReference type="EMBL" id="RLQ20522.1"/>
    </source>
</evidence>
<evidence type="ECO:0000256" key="8">
    <source>
        <dbReference type="ARBA" id="ARBA00022452"/>
    </source>
</evidence>
<comment type="catalytic activity">
    <reaction evidence="2 20">
        <text>a 1,2-diacyl-sn-glycero-3-phosphocholine + H2O = a 1-acyl-sn-glycero-3-phosphocholine + a fatty acid + H(+)</text>
        <dbReference type="Rhea" id="RHEA:15801"/>
        <dbReference type="ChEBI" id="CHEBI:15377"/>
        <dbReference type="ChEBI" id="CHEBI:15378"/>
        <dbReference type="ChEBI" id="CHEBI:28868"/>
        <dbReference type="ChEBI" id="CHEBI:57643"/>
        <dbReference type="ChEBI" id="CHEBI:58168"/>
        <dbReference type="EC" id="3.1.1.4"/>
    </reaction>
</comment>
<sequence>MKNNNPSPHAWMSRLASVNLNLSTERQEQSMKMKFRAPQFAAWALALLIASPVVAPSPVLASDLDRCMLKAIASADESTSIGELRKACATALDRVSIEEEKVLTSLPVYEQQDVIASRYEVESEIEERPFAITANLPNYILYTVMDQPNQAPFEDQTDSVDPVQDDEMQFQVSIKAPVWRQMFGTNFDTFVSYTSRSYWQLFNDEFSAPFRETNYEPEVFVRDFSEYDLLGLKIAGWSLGFNHQSNGQSQRYSRSWNRIMAKSAISITDDLGVLARAWYRIPEDEEDDDNPGMHRYYGYGDLRAVWAPNRNTVTAMLRPGTQETSFELTWSYPISKVFRIYAQYYNGYGESLLDYDYDMERFGIGIAMNDYLQRF</sequence>
<feature type="binding site" description="in dimeric form" evidence="19">
    <location>
        <position position="253"/>
    </location>
    <ligand>
        <name>Ca(2+)</name>
        <dbReference type="ChEBI" id="CHEBI:29108"/>
        <label>1</label>
    </ligand>
</feature>
<evidence type="ECO:0000256" key="19">
    <source>
        <dbReference type="PIRSR" id="PIRSR603187-2"/>
    </source>
</evidence>
<comment type="similarity">
    <text evidence="3 20">Belongs to the phospholipase A1 family.</text>
</comment>
<dbReference type="Gene3D" id="2.40.230.10">
    <property type="entry name" value="Phospholipase A1"/>
    <property type="match status" value="1"/>
</dbReference>
<dbReference type="EC" id="3.1.1.32" evidence="5 20"/>
<dbReference type="InterPro" id="IPR036541">
    <property type="entry name" value="PLipase_A1_sf"/>
</dbReference>
<dbReference type="AlphaFoldDB" id="A0A3L7DXG5"/>
<dbReference type="EC" id="3.1.1.4" evidence="6 20"/>
<comment type="subunit">
    <text evidence="4 20">Homodimer; dimerization is reversible, and the dimeric form is the active one.</text>
</comment>
<dbReference type="InterPro" id="IPR003187">
    <property type="entry name" value="PLipase_A1"/>
</dbReference>
<evidence type="ECO:0000256" key="16">
    <source>
        <dbReference type="ARBA" id="ARBA00023136"/>
    </source>
</evidence>
<evidence type="ECO:0000256" key="20">
    <source>
        <dbReference type="RuleBase" id="RU366027"/>
    </source>
</evidence>
<comment type="subcellular location">
    <subcellularLocation>
        <location evidence="20">Cell outer membrane</location>
        <topology evidence="20">Multi-pass membrane protein</topology>
    </subcellularLocation>
    <text evidence="20">One of the very few enzymes located there.</text>
</comment>
<dbReference type="PRINTS" id="PR01486">
    <property type="entry name" value="PHPHLIPASEA1"/>
</dbReference>
<dbReference type="Proteomes" id="UP000265509">
    <property type="component" value="Unassembled WGS sequence"/>
</dbReference>
<comment type="cofactor">
    <cofactor evidence="20">
        <name>Ca(2+)</name>
        <dbReference type="ChEBI" id="CHEBI:29108"/>
    </cofactor>
    <text evidence="20">Binds 1 Ca(2+) ion per monomer. In the dimeric form the Ca(2+) is bound by different amino acids with binding of each Ca(2+) shared with ligands coming from each monomer. The Ca(2+) ion may have a role in catalysis.</text>
</comment>
<feature type="binding site" description="in dimeric form" evidence="19">
    <location>
        <position position="207"/>
    </location>
    <ligand>
        <name>Ca(2+)</name>
        <dbReference type="ChEBI" id="CHEBI:29108"/>
        <label>1</label>
    </ligand>
</feature>
<keyword evidence="10 19" id="KW-0479">Metal-binding</keyword>
<keyword evidence="14 20" id="KW-0442">Lipid degradation</keyword>
<keyword evidence="9" id="KW-0812">Transmembrane</keyword>
<evidence type="ECO:0000256" key="18">
    <source>
        <dbReference type="PIRSR" id="PIRSR603187-1"/>
    </source>
</evidence>
<dbReference type="PANTHER" id="PTHR40457:SF1">
    <property type="entry name" value="PHOSPHOLIPASE A1"/>
    <property type="match status" value="1"/>
</dbReference>
<dbReference type="GO" id="GO:0008970">
    <property type="term" value="F:phospholipase A1 activity"/>
    <property type="evidence" value="ECO:0007669"/>
    <property type="project" value="UniProtKB-EC"/>
</dbReference>
<evidence type="ECO:0000256" key="17">
    <source>
        <dbReference type="ARBA" id="ARBA00023237"/>
    </source>
</evidence>
<protein>
    <recommendedName>
        <fullName evidence="7 20">Phospholipase A1</fullName>
        <ecNumber evidence="5 20">3.1.1.32</ecNumber>
        <ecNumber evidence="6 20">3.1.1.4</ecNumber>
    </recommendedName>
    <alternativeName>
        <fullName evidence="20">Phosphatidylcholine 1-acylhydrolase</fullName>
    </alternativeName>
</protein>
<accession>A0A3L7DXG5</accession>
<keyword evidence="8" id="KW-1134">Transmembrane beta strand</keyword>
<organism evidence="21 22">
    <name type="scientific">Seongchinamella sediminis</name>
    <dbReference type="NCBI Taxonomy" id="2283635"/>
    <lineage>
        <taxon>Bacteria</taxon>
        <taxon>Pseudomonadati</taxon>
        <taxon>Pseudomonadota</taxon>
        <taxon>Gammaproteobacteria</taxon>
        <taxon>Cellvibrionales</taxon>
        <taxon>Halieaceae</taxon>
        <taxon>Seongchinamella</taxon>
    </lineage>
</organism>
<evidence type="ECO:0000256" key="2">
    <source>
        <dbReference type="ARBA" id="ARBA00001604"/>
    </source>
</evidence>
<comment type="function">
    <text evidence="20">Hydrolysis of phosphatidylcholine with phospholipase A2 (EC 3.1.1.4) and phospholipase A1 (EC 3.1.1.32) activities.</text>
</comment>
<evidence type="ECO:0000256" key="15">
    <source>
        <dbReference type="ARBA" id="ARBA00023098"/>
    </source>
</evidence>
<dbReference type="GO" id="GO:0046872">
    <property type="term" value="F:metal ion binding"/>
    <property type="evidence" value="ECO:0007669"/>
    <property type="project" value="UniProtKB-KW"/>
</dbReference>
<evidence type="ECO:0000256" key="5">
    <source>
        <dbReference type="ARBA" id="ARBA00013179"/>
    </source>
</evidence>
<dbReference type="Pfam" id="PF02253">
    <property type="entry name" value="PLA1"/>
    <property type="match status" value="1"/>
</dbReference>
<dbReference type="SUPFAM" id="SSF56931">
    <property type="entry name" value="Outer membrane phospholipase A (OMPLA)"/>
    <property type="match status" value="1"/>
</dbReference>
<comment type="catalytic activity">
    <reaction evidence="1 20">
        <text>a 1,2-diacyl-sn-glycero-3-phosphocholine + H2O = a 2-acyl-sn-glycero-3-phosphocholine + a fatty acid + H(+)</text>
        <dbReference type="Rhea" id="RHEA:18689"/>
        <dbReference type="ChEBI" id="CHEBI:15377"/>
        <dbReference type="ChEBI" id="CHEBI:15378"/>
        <dbReference type="ChEBI" id="CHEBI:28868"/>
        <dbReference type="ChEBI" id="CHEBI:57643"/>
        <dbReference type="ChEBI" id="CHEBI:57875"/>
        <dbReference type="EC" id="3.1.1.32"/>
    </reaction>
</comment>
<reference evidence="21 22" key="1">
    <citation type="submission" date="2018-07" db="EMBL/GenBank/DDBJ databases">
        <title>Halioglobus sp. genome submission.</title>
        <authorList>
            <person name="Ye M.-Q."/>
            <person name="Du Z.-J."/>
        </authorList>
    </citation>
    <scope>NUCLEOTIDE SEQUENCE [LARGE SCALE GENOMIC DNA]</scope>
    <source>
        <strain evidence="21 22">U0301</strain>
    </source>
</reference>
<dbReference type="EMBL" id="QRAN01000024">
    <property type="protein sequence ID" value="RLQ20522.1"/>
    <property type="molecule type" value="Genomic_DNA"/>
</dbReference>
<feature type="binding site" description="in dimeric form" evidence="19">
    <location>
        <position position="289"/>
    </location>
    <ligand>
        <name>Ca(2+)</name>
        <dbReference type="ChEBI" id="CHEBI:29108"/>
        <label>1</label>
    </ligand>
</feature>
<evidence type="ECO:0000256" key="14">
    <source>
        <dbReference type="ARBA" id="ARBA00022963"/>
    </source>
</evidence>
<evidence type="ECO:0000256" key="9">
    <source>
        <dbReference type="ARBA" id="ARBA00022692"/>
    </source>
</evidence>
<evidence type="ECO:0000256" key="12">
    <source>
        <dbReference type="ARBA" id="ARBA00022801"/>
    </source>
</evidence>
<evidence type="ECO:0000256" key="10">
    <source>
        <dbReference type="ARBA" id="ARBA00022723"/>
    </source>
</evidence>
<keyword evidence="15 20" id="KW-0443">Lipid metabolism</keyword>
<keyword evidence="16" id="KW-0472">Membrane</keyword>
<keyword evidence="17 20" id="KW-0998">Cell outer membrane</keyword>
<evidence type="ECO:0000256" key="11">
    <source>
        <dbReference type="ARBA" id="ARBA00022729"/>
    </source>
</evidence>
<name>A0A3L7DXG5_9GAMM</name>
<evidence type="ECO:0000256" key="13">
    <source>
        <dbReference type="ARBA" id="ARBA00022837"/>
    </source>
</evidence>
<dbReference type="RefSeq" id="WP_117956958.1">
    <property type="nucleotide sequence ID" value="NZ_QRAN01000024.1"/>
</dbReference>
<evidence type="ECO:0000256" key="7">
    <source>
        <dbReference type="ARBA" id="ARBA00021726"/>
    </source>
</evidence>